<evidence type="ECO:0000256" key="1">
    <source>
        <dbReference type="ARBA" id="ARBA00004479"/>
    </source>
</evidence>
<dbReference type="PROSITE" id="PS00108">
    <property type="entry name" value="PROTEIN_KINASE_ST"/>
    <property type="match status" value="1"/>
</dbReference>
<dbReference type="InterPro" id="IPR011009">
    <property type="entry name" value="Kinase-like_dom_sf"/>
</dbReference>
<dbReference type="AlphaFoldDB" id="A0A371ETT3"/>
<dbReference type="FunFam" id="3.30.200.20:FF:000610">
    <property type="entry name" value="Cysteine-rich receptor-like protein kinase 40"/>
    <property type="match status" value="1"/>
</dbReference>
<keyword evidence="8" id="KW-1185">Reference proteome</keyword>
<feature type="transmembrane region" description="Helical" evidence="5">
    <location>
        <begin position="12"/>
        <end position="30"/>
    </location>
</feature>
<evidence type="ECO:0000313" key="8">
    <source>
        <dbReference type="Proteomes" id="UP000257109"/>
    </source>
</evidence>
<dbReference type="SUPFAM" id="SSF56112">
    <property type="entry name" value="Protein kinase-like (PK-like)"/>
    <property type="match status" value="1"/>
</dbReference>
<accession>A0A371ETT3</accession>
<keyword evidence="3" id="KW-0460">Magnesium</keyword>
<evidence type="ECO:0000256" key="4">
    <source>
        <dbReference type="SAM" id="MobiDB-lite"/>
    </source>
</evidence>
<reference evidence="7" key="1">
    <citation type="submission" date="2018-05" db="EMBL/GenBank/DDBJ databases">
        <title>Draft genome of Mucuna pruriens seed.</title>
        <authorList>
            <person name="Nnadi N.E."/>
            <person name="Vos R."/>
            <person name="Hasami M.H."/>
            <person name="Devisetty U.K."/>
            <person name="Aguiy J.C."/>
        </authorList>
    </citation>
    <scope>NUCLEOTIDE SEQUENCE [LARGE SCALE GENOMIC DNA]</scope>
    <source>
        <strain evidence="7">JCA_2017</strain>
    </source>
</reference>
<dbReference type="Proteomes" id="UP000257109">
    <property type="component" value="Unassembled WGS sequence"/>
</dbReference>
<dbReference type="EMBL" id="QJKJ01012102">
    <property type="protein sequence ID" value="RDX69461.1"/>
    <property type="molecule type" value="Genomic_DNA"/>
</dbReference>
<keyword evidence="3" id="KW-0479">Metal-binding</keyword>
<dbReference type="Gene3D" id="3.30.200.20">
    <property type="entry name" value="Phosphorylase Kinase, domain 1"/>
    <property type="match status" value="1"/>
</dbReference>
<dbReference type="PANTHER" id="PTHR48006:SF92">
    <property type="entry name" value="LRR RECEPTOR-LIKE SERINE_THREONINE-PROTEIN KINASE GSO1"/>
    <property type="match status" value="1"/>
</dbReference>
<evidence type="ECO:0000256" key="2">
    <source>
        <dbReference type="PIRSR" id="PIRSR000615-1"/>
    </source>
</evidence>
<keyword evidence="5" id="KW-0812">Transmembrane</keyword>
<feature type="binding site" evidence="3">
    <location>
        <position position="206"/>
    </location>
    <ligand>
        <name>Mg(2+)</name>
        <dbReference type="ChEBI" id="CHEBI:18420"/>
    </ligand>
</feature>
<evidence type="ECO:0000256" key="5">
    <source>
        <dbReference type="SAM" id="Phobius"/>
    </source>
</evidence>
<dbReference type="PANTHER" id="PTHR48006">
    <property type="entry name" value="LEUCINE-RICH REPEAT-CONTAINING PROTEIN DDB_G0281931-RELATED"/>
    <property type="match status" value="1"/>
</dbReference>
<organism evidence="7 8">
    <name type="scientific">Mucuna pruriens</name>
    <name type="common">Velvet bean</name>
    <name type="synonym">Dolichos pruriens</name>
    <dbReference type="NCBI Taxonomy" id="157652"/>
    <lineage>
        <taxon>Eukaryota</taxon>
        <taxon>Viridiplantae</taxon>
        <taxon>Streptophyta</taxon>
        <taxon>Embryophyta</taxon>
        <taxon>Tracheophyta</taxon>
        <taxon>Spermatophyta</taxon>
        <taxon>Magnoliopsida</taxon>
        <taxon>eudicotyledons</taxon>
        <taxon>Gunneridae</taxon>
        <taxon>Pentapetalae</taxon>
        <taxon>rosids</taxon>
        <taxon>fabids</taxon>
        <taxon>Fabales</taxon>
        <taxon>Fabaceae</taxon>
        <taxon>Papilionoideae</taxon>
        <taxon>50 kb inversion clade</taxon>
        <taxon>NPAAA clade</taxon>
        <taxon>indigoferoid/millettioid clade</taxon>
        <taxon>Phaseoleae</taxon>
        <taxon>Mucuna</taxon>
    </lineage>
</organism>
<comment type="subcellular location">
    <subcellularLocation>
        <location evidence="1">Membrane</location>
        <topology evidence="1">Single-pass type I membrane protein</topology>
    </subcellularLocation>
</comment>
<dbReference type="InterPro" id="IPR000719">
    <property type="entry name" value="Prot_kinase_dom"/>
</dbReference>
<dbReference type="InterPro" id="IPR008271">
    <property type="entry name" value="Ser/Thr_kinase_AS"/>
</dbReference>
<evidence type="ECO:0000313" key="7">
    <source>
        <dbReference type="EMBL" id="RDX69461.1"/>
    </source>
</evidence>
<dbReference type="Gene3D" id="1.10.510.10">
    <property type="entry name" value="Transferase(Phosphotransferase) domain 1"/>
    <property type="match status" value="1"/>
</dbReference>
<evidence type="ECO:0000259" key="6">
    <source>
        <dbReference type="PROSITE" id="PS50011"/>
    </source>
</evidence>
<dbReference type="Pfam" id="PF00069">
    <property type="entry name" value="Pkinase"/>
    <property type="match status" value="1"/>
</dbReference>
<sequence length="367" mass="41242">MFLGWPGSLWKPLLSVPVIVVAILLVVIMVKCLSKKRRRQVDLKEITAWSGLYWFCKSEIEKAMNYAGEKISLGRGSAGQVYRGVLPSGQVVAIKHLTRSNTSESFTREVEGLSRLRHPNLVCLFGCCIEGDERYLVYEFCANGNLAQHLLRRDSHLTWETRVKILRDCSFALKYLHHHIEGCVVHRDIKLTNILLTEKYQAKLSDFGLAKVMGIKESKVFTDVRGTIGYMDPEYMSNSKLTCASDVYSFGIVALQILSGQKVIELDLDARDQLTRKARDVSMGKRPLSDFEDPRLNGQVDKADFEAILQIAVLCVAKSSKGRPTIEVVFEELDKVCRDTQTRMKPKDESSSTTSTPSSKSSKSVPL</sequence>
<dbReference type="FunFam" id="1.10.510.10:FF:000530">
    <property type="entry name" value="probable receptor-like protein kinase At5g59700"/>
    <property type="match status" value="1"/>
</dbReference>
<dbReference type="GO" id="GO:0004672">
    <property type="term" value="F:protein kinase activity"/>
    <property type="evidence" value="ECO:0007669"/>
    <property type="project" value="InterPro"/>
</dbReference>
<feature type="non-terminal residue" evidence="7">
    <location>
        <position position="1"/>
    </location>
</feature>
<keyword evidence="5" id="KW-0472">Membrane</keyword>
<dbReference type="GO" id="GO:0005524">
    <property type="term" value="F:ATP binding"/>
    <property type="evidence" value="ECO:0007669"/>
    <property type="project" value="InterPro"/>
</dbReference>
<proteinExistence type="predicted"/>
<dbReference type="PROSITE" id="PS50011">
    <property type="entry name" value="PROTEIN_KINASE_DOM"/>
    <property type="match status" value="1"/>
</dbReference>
<feature type="compositionally biased region" description="Low complexity" evidence="4">
    <location>
        <begin position="351"/>
        <end position="367"/>
    </location>
</feature>
<feature type="domain" description="Protein kinase" evidence="6">
    <location>
        <begin position="67"/>
        <end position="336"/>
    </location>
</feature>
<dbReference type="GO" id="GO:0016020">
    <property type="term" value="C:membrane"/>
    <property type="evidence" value="ECO:0007669"/>
    <property type="project" value="UniProtKB-SubCell"/>
</dbReference>
<gene>
    <name evidence="7" type="ORF">CR513_51422</name>
</gene>
<dbReference type="SMART" id="SM00220">
    <property type="entry name" value="S_TKc"/>
    <property type="match status" value="1"/>
</dbReference>
<dbReference type="OrthoDB" id="4062651at2759"/>
<dbReference type="InterPro" id="IPR051824">
    <property type="entry name" value="LRR_Rcpt-Like_S/T_Kinase"/>
</dbReference>
<dbReference type="STRING" id="157652.A0A371ETT3"/>
<feature type="active site" description="Proton acceptor" evidence="2">
    <location>
        <position position="188"/>
    </location>
</feature>
<protein>
    <submittedName>
        <fullName evidence="7">Receptor-like protein kinase</fullName>
    </submittedName>
</protein>
<feature type="binding site" evidence="3">
    <location>
        <position position="193"/>
    </location>
    <ligand>
        <name>Mg(2+)</name>
        <dbReference type="ChEBI" id="CHEBI:18420"/>
    </ligand>
</feature>
<comment type="caution">
    <text evidence="7">The sequence shown here is derived from an EMBL/GenBank/DDBJ whole genome shotgun (WGS) entry which is preliminary data.</text>
</comment>
<keyword evidence="5" id="KW-1133">Transmembrane helix</keyword>
<feature type="region of interest" description="Disordered" evidence="4">
    <location>
        <begin position="339"/>
        <end position="367"/>
    </location>
</feature>
<evidence type="ECO:0000256" key="3">
    <source>
        <dbReference type="PIRSR" id="PIRSR000615-3"/>
    </source>
</evidence>
<name>A0A371ETT3_MUCPR</name>
<feature type="compositionally biased region" description="Basic and acidic residues" evidence="4">
    <location>
        <begin position="339"/>
        <end position="350"/>
    </location>
</feature>
<dbReference type="GO" id="GO:0046872">
    <property type="term" value="F:metal ion binding"/>
    <property type="evidence" value="ECO:0007669"/>
    <property type="project" value="UniProtKB-KW"/>
</dbReference>